<protein>
    <submittedName>
        <fullName evidence="2">Uncharacterized protein</fullName>
    </submittedName>
</protein>
<reference evidence="2" key="1">
    <citation type="submission" date="2023-07" db="EMBL/GenBank/DDBJ databases">
        <authorList>
            <consortium name="AG Swart"/>
            <person name="Singh M."/>
            <person name="Singh A."/>
            <person name="Seah K."/>
            <person name="Emmerich C."/>
        </authorList>
    </citation>
    <scope>NUCLEOTIDE SEQUENCE</scope>
    <source>
        <strain evidence="2">DP1</strain>
    </source>
</reference>
<feature type="transmembrane region" description="Helical" evidence="1">
    <location>
        <begin position="85"/>
        <end position="103"/>
    </location>
</feature>
<gene>
    <name evidence="2" type="ORF">ECRASSUSDP1_LOCUS9329</name>
</gene>
<evidence type="ECO:0000313" key="3">
    <source>
        <dbReference type="Proteomes" id="UP001295684"/>
    </source>
</evidence>
<keyword evidence="1" id="KW-1133">Transmembrane helix</keyword>
<comment type="caution">
    <text evidence="2">The sequence shown here is derived from an EMBL/GenBank/DDBJ whole genome shotgun (WGS) entry which is preliminary data.</text>
</comment>
<keyword evidence="1" id="KW-0812">Transmembrane</keyword>
<keyword evidence="1" id="KW-0472">Membrane</keyword>
<keyword evidence="3" id="KW-1185">Reference proteome</keyword>
<sequence length="169" mass="19750">MNLNRAFSSCRQNIIHCNHSFFRSYFCCPFRNIFLTRFESNDVRFLISETQLVCQNFLCLQFFNEDFCCCKPPLFERRILASGRYLLSYSSSAMCTSCMNIWFSDFLFLSETHKSFLIVKWFPNDSINCPISLFLMLPLSFISKLVCHFLVGLTRFNTAGDSFGTSQRS</sequence>
<accession>A0AAD1UN39</accession>
<dbReference type="Proteomes" id="UP001295684">
    <property type="component" value="Unassembled WGS sequence"/>
</dbReference>
<dbReference type="AlphaFoldDB" id="A0AAD1UN39"/>
<dbReference type="EMBL" id="CAMPGE010009167">
    <property type="protein sequence ID" value="CAI2368040.1"/>
    <property type="molecule type" value="Genomic_DNA"/>
</dbReference>
<evidence type="ECO:0000313" key="2">
    <source>
        <dbReference type="EMBL" id="CAI2368040.1"/>
    </source>
</evidence>
<organism evidence="2 3">
    <name type="scientific">Euplotes crassus</name>
    <dbReference type="NCBI Taxonomy" id="5936"/>
    <lineage>
        <taxon>Eukaryota</taxon>
        <taxon>Sar</taxon>
        <taxon>Alveolata</taxon>
        <taxon>Ciliophora</taxon>
        <taxon>Intramacronucleata</taxon>
        <taxon>Spirotrichea</taxon>
        <taxon>Hypotrichia</taxon>
        <taxon>Euplotida</taxon>
        <taxon>Euplotidae</taxon>
        <taxon>Moneuplotes</taxon>
    </lineage>
</organism>
<feature type="transmembrane region" description="Helical" evidence="1">
    <location>
        <begin position="131"/>
        <end position="153"/>
    </location>
</feature>
<proteinExistence type="predicted"/>
<name>A0AAD1UN39_EUPCR</name>
<evidence type="ECO:0000256" key="1">
    <source>
        <dbReference type="SAM" id="Phobius"/>
    </source>
</evidence>